<name>A0A8T5USA4_9EURY</name>
<accession>A0A8T5USA4</accession>
<proteinExistence type="predicted"/>
<dbReference type="EMBL" id="JAIOUQ010000003">
    <property type="protein sequence ID" value="MBZ2164856.1"/>
    <property type="molecule type" value="Genomic_DNA"/>
</dbReference>
<dbReference type="PROSITE" id="PS00858">
    <property type="entry name" value="PREPHENATE_DEHYDR_2"/>
    <property type="match status" value="1"/>
</dbReference>
<gene>
    <name evidence="10" type="primary">pheA</name>
    <name evidence="10" type="ORF">K8N75_02170</name>
</gene>
<dbReference type="GO" id="GO:0005737">
    <property type="term" value="C:cytoplasm"/>
    <property type="evidence" value="ECO:0007669"/>
    <property type="project" value="TreeGrafter"/>
</dbReference>
<evidence type="ECO:0000259" key="8">
    <source>
        <dbReference type="PROSITE" id="PS51171"/>
    </source>
</evidence>
<dbReference type="PROSITE" id="PS51671">
    <property type="entry name" value="ACT"/>
    <property type="match status" value="1"/>
</dbReference>
<dbReference type="Gene3D" id="3.40.190.10">
    <property type="entry name" value="Periplasmic binding protein-like II"/>
    <property type="match status" value="2"/>
</dbReference>
<dbReference type="InterPro" id="IPR045865">
    <property type="entry name" value="ACT-like_dom_sf"/>
</dbReference>
<keyword evidence="6 10" id="KW-0456">Lyase</keyword>
<dbReference type="InterPro" id="IPR002912">
    <property type="entry name" value="ACT_dom"/>
</dbReference>
<dbReference type="EC" id="4.2.1.51" evidence="2"/>
<dbReference type="RefSeq" id="WP_223790962.1">
    <property type="nucleotide sequence ID" value="NZ_JAIOUQ010000003.1"/>
</dbReference>
<dbReference type="AlphaFoldDB" id="A0A8T5USA4"/>
<dbReference type="InterPro" id="IPR001086">
    <property type="entry name" value="Preph_deHydtase"/>
</dbReference>
<feature type="domain" description="ACT" evidence="9">
    <location>
        <begin position="188"/>
        <end position="265"/>
    </location>
</feature>
<dbReference type="Pfam" id="PF00800">
    <property type="entry name" value="PDT"/>
    <property type="match status" value="1"/>
</dbReference>
<dbReference type="InterPro" id="IPR018528">
    <property type="entry name" value="Preph_deHydtase_CS"/>
</dbReference>
<dbReference type="GO" id="GO:0009094">
    <property type="term" value="P:L-phenylalanine biosynthetic process"/>
    <property type="evidence" value="ECO:0007669"/>
    <property type="project" value="UniProtKB-KW"/>
</dbReference>
<keyword evidence="3" id="KW-0028">Amino-acid biosynthesis</keyword>
<comment type="pathway">
    <text evidence="1">Amino-acid biosynthesis; L-phenylalanine biosynthesis; phenylpyruvate from prephenate: step 1/1.</text>
</comment>
<dbReference type="PANTHER" id="PTHR21022:SF19">
    <property type="entry name" value="PREPHENATE DEHYDRATASE-RELATED"/>
    <property type="match status" value="1"/>
</dbReference>
<reference evidence="11" key="1">
    <citation type="journal article" date="2022" name="Microbiol. Resour. Announc.">
        <title>Draft Genome Sequence of a Methanogenic Archaeon from West Spitsbergen Permafrost.</title>
        <authorList>
            <person name="Trubitsyn V."/>
            <person name="Rivkina E."/>
            <person name="Shcherbakova V."/>
        </authorList>
    </citation>
    <scope>NUCLEOTIDE SEQUENCE [LARGE SCALE GENOMIC DNA]</scope>
    <source>
        <strain evidence="11">VT</strain>
    </source>
</reference>
<dbReference type="PROSITE" id="PS51171">
    <property type="entry name" value="PREPHENATE_DEHYDR_3"/>
    <property type="match status" value="1"/>
</dbReference>
<dbReference type="CDD" id="cd04905">
    <property type="entry name" value="ACT_CM-PDT"/>
    <property type="match status" value="1"/>
</dbReference>
<evidence type="ECO:0000259" key="9">
    <source>
        <dbReference type="PROSITE" id="PS51671"/>
    </source>
</evidence>
<sequence length="270" mass="29741">MGKIGFLGPVGTFTEEAAALVGNNLVAFDTILQVLDAVEENEVDVGVVPIENSIEGPVGITLDLLVHDYDLKIKREIIISISHNLLINPKTNINNIKLVNSHMQALSQCRNFIESLNVVVNATPSTSAAAEMVKGNNNSAAIGTKRAAEIYGLKIVETDIQDYKNNVTRFVVISKKDHRQTGNDKTSIVFSIVEDKPGGLYEILGLFADNNINLTKIESRPSKEKLGNYIFFVDLEGHRTDELIRYILNIIRSKVGYIKVLGSYPKEGED</sequence>
<evidence type="ECO:0000256" key="2">
    <source>
        <dbReference type="ARBA" id="ARBA00013147"/>
    </source>
</evidence>
<dbReference type="Gene3D" id="3.30.70.260">
    <property type="match status" value="1"/>
</dbReference>
<dbReference type="PANTHER" id="PTHR21022">
    <property type="entry name" value="PREPHENATE DEHYDRATASE P PROTEIN"/>
    <property type="match status" value="1"/>
</dbReference>
<comment type="catalytic activity">
    <reaction evidence="7">
        <text>prephenate + H(+) = 3-phenylpyruvate + CO2 + H2O</text>
        <dbReference type="Rhea" id="RHEA:21648"/>
        <dbReference type="ChEBI" id="CHEBI:15377"/>
        <dbReference type="ChEBI" id="CHEBI:15378"/>
        <dbReference type="ChEBI" id="CHEBI:16526"/>
        <dbReference type="ChEBI" id="CHEBI:18005"/>
        <dbReference type="ChEBI" id="CHEBI:29934"/>
        <dbReference type="EC" id="4.2.1.51"/>
    </reaction>
</comment>
<dbReference type="GO" id="GO:0004664">
    <property type="term" value="F:prephenate dehydratase activity"/>
    <property type="evidence" value="ECO:0007669"/>
    <property type="project" value="UniProtKB-EC"/>
</dbReference>
<evidence type="ECO:0000256" key="5">
    <source>
        <dbReference type="ARBA" id="ARBA00023222"/>
    </source>
</evidence>
<keyword evidence="4" id="KW-0057">Aromatic amino acid biosynthesis</keyword>
<evidence type="ECO:0000313" key="11">
    <source>
        <dbReference type="Proteomes" id="UP000825933"/>
    </source>
</evidence>
<dbReference type="CDD" id="cd13633">
    <property type="entry name" value="PBP2_Sa-PDT_like"/>
    <property type="match status" value="1"/>
</dbReference>
<feature type="domain" description="Prephenate dehydratase" evidence="8">
    <location>
        <begin position="3"/>
        <end position="175"/>
    </location>
</feature>
<dbReference type="FunFam" id="3.30.70.260:FF:000012">
    <property type="entry name" value="Prephenate dehydratase"/>
    <property type="match status" value="1"/>
</dbReference>
<evidence type="ECO:0000256" key="1">
    <source>
        <dbReference type="ARBA" id="ARBA00004741"/>
    </source>
</evidence>
<evidence type="ECO:0000256" key="6">
    <source>
        <dbReference type="ARBA" id="ARBA00023239"/>
    </source>
</evidence>
<organism evidence="10 11">
    <name type="scientific">Methanobacterium spitsbergense</name>
    <dbReference type="NCBI Taxonomy" id="2874285"/>
    <lineage>
        <taxon>Archaea</taxon>
        <taxon>Methanobacteriati</taxon>
        <taxon>Methanobacteriota</taxon>
        <taxon>Methanomada group</taxon>
        <taxon>Methanobacteria</taxon>
        <taxon>Methanobacteriales</taxon>
        <taxon>Methanobacteriaceae</taxon>
        <taxon>Methanobacterium</taxon>
    </lineage>
</organism>
<keyword evidence="11" id="KW-1185">Reference proteome</keyword>
<dbReference type="SUPFAM" id="SSF53850">
    <property type="entry name" value="Periplasmic binding protein-like II"/>
    <property type="match status" value="1"/>
</dbReference>
<evidence type="ECO:0000313" key="10">
    <source>
        <dbReference type="EMBL" id="MBZ2164856.1"/>
    </source>
</evidence>
<dbReference type="SUPFAM" id="SSF55021">
    <property type="entry name" value="ACT-like"/>
    <property type="match status" value="1"/>
</dbReference>
<keyword evidence="5" id="KW-0584">Phenylalanine biosynthesis</keyword>
<dbReference type="NCBIfam" id="NF008865">
    <property type="entry name" value="PRK11898.1"/>
    <property type="match status" value="1"/>
</dbReference>
<evidence type="ECO:0000256" key="7">
    <source>
        <dbReference type="ARBA" id="ARBA00047848"/>
    </source>
</evidence>
<comment type="caution">
    <text evidence="10">The sequence shown here is derived from an EMBL/GenBank/DDBJ whole genome shotgun (WGS) entry which is preliminary data.</text>
</comment>
<protein>
    <recommendedName>
        <fullName evidence="2">prephenate dehydratase</fullName>
        <ecNumber evidence="2">4.2.1.51</ecNumber>
    </recommendedName>
</protein>
<evidence type="ECO:0000256" key="3">
    <source>
        <dbReference type="ARBA" id="ARBA00022605"/>
    </source>
</evidence>
<evidence type="ECO:0000256" key="4">
    <source>
        <dbReference type="ARBA" id="ARBA00023141"/>
    </source>
</evidence>
<dbReference type="Proteomes" id="UP000825933">
    <property type="component" value="Unassembled WGS sequence"/>
</dbReference>
<dbReference type="PROSITE" id="PS00857">
    <property type="entry name" value="PREPHENATE_DEHYDR_1"/>
    <property type="match status" value="1"/>
</dbReference>
<dbReference type="Pfam" id="PF01842">
    <property type="entry name" value="ACT"/>
    <property type="match status" value="1"/>
</dbReference>